<gene>
    <name evidence="6" type="ORF">BB560_004470</name>
</gene>
<dbReference type="GO" id="GO:0033615">
    <property type="term" value="P:mitochondrial proton-transporting ATP synthase complex assembly"/>
    <property type="evidence" value="ECO:0007669"/>
    <property type="project" value="TreeGrafter"/>
</dbReference>
<dbReference type="PANTHER" id="PTHR13126">
    <property type="entry name" value="CHAPERONE ATP11"/>
    <property type="match status" value="1"/>
</dbReference>
<feature type="region of interest" description="Disordered" evidence="5">
    <location>
        <begin position="1"/>
        <end position="39"/>
    </location>
</feature>
<evidence type="ECO:0000256" key="3">
    <source>
        <dbReference type="ARBA" id="ARBA00022946"/>
    </source>
</evidence>
<evidence type="ECO:0000256" key="4">
    <source>
        <dbReference type="ARBA" id="ARBA00023128"/>
    </source>
</evidence>
<dbReference type="InterPro" id="IPR010591">
    <property type="entry name" value="ATP11"/>
</dbReference>
<keyword evidence="7" id="KW-1185">Reference proteome</keyword>
<keyword evidence="4" id="KW-0496">Mitochondrion</keyword>
<dbReference type="AlphaFoldDB" id="A0A2T9Z947"/>
<evidence type="ECO:0000256" key="5">
    <source>
        <dbReference type="SAM" id="MobiDB-lite"/>
    </source>
</evidence>
<keyword evidence="3" id="KW-0809">Transit peptide</keyword>
<evidence type="ECO:0008006" key="8">
    <source>
        <dbReference type="Google" id="ProtNLM"/>
    </source>
</evidence>
<dbReference type="OrthoDB" id="16535at2759"/>
<evidence type="ECO:0000313" key="7">
    <source>
        <dbReference type="Proteomes" id="UP000245609"/>
    </source>
</evidence>
<dbReference type="STRING" id="133381.A0A2T9Z947"/>
<accession>A0A2T9Z947</accession>
<dbReference type="GO" id="GO:0005739">
    <property type="term" value="C:mitochondrion"/>
    <property type="evidence" value="ECO:0007669"/>
    <property type="project" value="UniProtKB-SubCell"/>
</dbReference>
<proteinExistence type="inferred from homology"/>
<dbReference type="Pfam" id="PF06644">
    <property type="entry name" value="ATP11"/>
    <property type="match status" value="1"/>
</dbReference>
<comment type="similarity">
    <text evidence="2">Belongs to the ATP11 family.</text>
</comment>
<reference evidence="6 7" key="1">
    <citation type="journal article" date="2018" name="MBio">
        <title>Comparative Genomics Reveals the Core Gene Toolbox for the Fungus-Insect Symbiosis.</title>
        <authorList>
            <person name="Wang Y."/>
            <person name="Stata M."/>
            <person name="Wang W."/>
            <person name="Stajich J.E."/>
            <person name="White M.M."/>
            <person name="Moncalvo J.M."/>
        </authorList>
    </citation>
    <scope>NUCLEOTIDE SEQUENCE [LARGE SCALE GENOMIC DNA]</scope>
    <source>
        <strain evidence="6 7">SC-DP-2</strain>
    </source>
</reference>
<feature type="compositionally biased region" description="Basic and acidic residues" evidence="5">
    <location>
        <begin position="1"/>
        <end position="17"/>
    </location>
</feature>
<evidence type="ECO:0000313" key="6">
    <source>
        <dbReference type="EMBL" id="PVV01123.1"/>
    </source>
</evidence>
<sequence>SKNKKVENKNIETKDYFSDEDAPATSDIPHSNSEFSSRNNLPKNVKSLDRLMKLELLEGKSSEEIGEIWIEFHNSKNCLSAVVPGDSYKKIMKNSKEYPTFVLPLPRGEGIEFFLVQFQFHQIFFTSLLEFQTKKELARPYLVVTHYTDLIESKEIVLMKGEIIENEGANFGLDEAKLLALVLQRFYISPTQNRVDLLNTFTKNPSNFDFNQLIESVNSLD</sequence>
<evidence type="ECO:0000256" key="1">
    <source>
        <dbReference type="ARBA" id="ARBA00004173"/>
    </source>
</evidence>
<dbReference type="Proteomes" id="UP000245609">
    <property type="component" value="Unassembled WGS sequence"/>
</dbReference>
<evidence type="ECO:0000256" key="2">
    <source>
        <dbReference type="ARBA" id="ARBA00009116"/>
    </source>
</evidence>
<organism evidence="6 7">
    <name type="scientific">Smittium megazygosporum</name>
    <dbReference type="NCBI Taxonomy" id="133381"/>
    <lineage>
        <taxon>Eukaryota</taxon>
        <taxon>Fungi</taxon>
        <taxon>Fungi incertae sedis</taxon>
        <taxon>Zoopagomycota</taxon>
        <taxon>Kickxellomycotina</taxon>
        <taxon>Harpellomycetes</taxon>
        <taxon>Harpellales</taxon>
        <taxon>Legeriomycetaceae</taxon>
        <taxon>Smittium</taxon>
    </lineage>
</organism>
<dbReference type="PANTHER" id="PTHR13126:SF0">
    <property type="entry name" value="ATP SYNTHASE MITOCHONDRIAL F1 COMPLEX ASSEMBLY FACTOR 1"/>
    <property type="match status" value="1"/>
</dbReference>
<name>A0A2T9Z947_9FUNG</name>
<comment type="subcellular location">
    <subcellularLocation>
        <location evidence="1">Mitochondrion</location>
    </subcellularLocation>
</comment>
<feature type="compositionally biased region" description="Polar residues" evidence="5">
    <location>
        <begin position="28"/>
        <end position="39"/>
    </location>
</feature>
<feature type="non-terminal residue" evidence="6">
    <location>
        <position position="1"/>
    </location>
</feature>
<dbReference type="EMBL" id="MBFS01001347">
    <property type="protein sequence ID" value="PVV01123.1"/>
    <property type="molecule type" value="Genomic_DNA"/>
</dbReference>
<protein>
    <recommendedName>
        <fullName evidence="8">ATP11-domain-containing protein</fullName>
    </recommendedName>
</protein>
<comment type="caution">
    <text evidence="6">The sequence shown here is derived from an EMBL/GenBank/DDBJ whole genome shotgun (WGS) entry which is preliminary data.</text>
</comment>